<organism evidence="1 2">
    <name type="scientific">Cellulophaga phage phi4:1_13</name>
    <dbReference type="NCBI Taxonomy" id="1747284"/>
    <lineage>
        <taxon>Viruses</taxon>
        <taxon>Duplodnaviria</taxon>
        <taxon>Heunggongvirae</taxon>
        <taxon>Uroviricota</taxon>
        <taxon>Caudoviricetes</taxon>
        <taxon>Lightbulbvirus</taxon>
        <taxon>Lightbulbvirus Cba41</taxon>
    </lineage>
</organism>
<accession>A0A0S2MWB1</accession>
<name>A0A0S2MWB1_9CAUD</name>
<dbReference type="Proteomes" id="UP000229115">
    <property type="component" value="Segment"/>
</dbReference>
<sequence length="111" mass="13096">MTTKEIALTICEKMQNEYPKRPIWQTMLEIEDLINKHVEKQLSMHGVVFNEAKTIDKQTQKKHIEDIMQSDEELGLYSEQLFCDCGKNKPIIKEPAYIHCTWCDKTYSETK</sequence>
<gene>
    <name evidence="1" type="ORF">Phi4113_188</name>
</gene>
<dbReference type="EMBL" id="KT962245">
    <property type="protein sequence ID" value="ALO80197.1"/>
    <property type="molecule type" value="Genomic_RNA"/>
</dbReference>
<evidence type="ECO:0000313" key="1">
    <source>
        <dbReference type="EMBL" id="ALO80197.1"/>
    </source>
</evidence>
<proteinExistence type="predicted"/>
<protein>
    <submittedName>
        <fullName evidence="1">Uncharacterized protein</fullName>
    </submittedName>
</protein>
<reference evidence="1 2" key="1">
    <citation type="submission" date="2015-10" db="EMBL/GenBank/DDBJ databases">
        <title>Large-scale maps of variable infection efficiencies in aquatic Bacteriodetes phage-host model systems.</title>
        <authorList>
            <person name="Holmfeldt K."/>
            <person name="Solonenko N."/>
            <person name="Howard-Varona C."/>
            <person name="Moreno M."/>
            <person name="Malmstrom R.R."/>
            <person name="Blow M.J."/>
            <person name="Sullivan M.B."/>
        </authorList>
    </citation>
    <scope>NUCLEOTIDE SEQUENCE [LARGE SCALE GENOMIC DNA]</scope>
</reference>
<evidence type="ECO:0000313" key="2">
    <source>
        <dbReference type="Proteomes" id="UP000229115"/>
    </source>
</evidence>